<sequence>MSFGIHFSIFIFSLFIKLGSATEELQFGNVTLKHKKFAKLAEKCAEEDCKELAAEAKKYQEGEEDRDNLLQFGQMLEKCVGICVIRKAYEERNLTQPDATEEEKRALYEKVYDEKQGKITACQLGTCKEVSERMYTCLLAPTKGCPDSINTGLDYTKCINDCVASLEGKKKSATDEQTDKTSRPAEEEKTNEEKKKREKEL</sequence>
<feature type="non-terminal residue" evidence="3">
    <location>
        <position position="201"/>
    </location>
</feature>
<gene>
    <name evidence="3" type="ORF">M513_00363</name>
    <name evidence="4" type="ORF">M514_00363</name>
</gene>
<dbReference type="EMBL" id="KL363183">
    <property type="protein sequence ID" value="KFD58670.1"/>
    <property type="molecule type" value="Genomic_DNA"/>
</dbReference>
<organism evidence="3 5">
    <name type="scientific">Trichuris suis</name>
    <name type="common">pig whipworm</name>
    <dbReference type="NCBI Taxonomy" id="68888"/>
    <lineage>
        <taxon>Eukaryota</taxon>
        <taxon>Metazoa</taxon>
        <taxon>Ecdysozoa</taxon>
        <taxon>Nematoda</taxon>
        <taxon>Enoplea</taxon>
        <taxon>Dorylaimia</taxon>
        <taxon>Trichinellida</taxon>
        <taxon>Trichuridae</taxon>
        <taxon>Trichuris</taxon>
    </lineage>
</organism>
<feature type="signal peptide" evidence="2">
    <location>
        <begin position="1"/>
        <end position="21"/>
    </location>
</feature>
<feature type="chain" id="PRO_5007379371" evidence="2">
    <location>
        <begin position="22"/>
        <end position="201"/>
    </location>
</feature>
<dbReference type="EMBL" id="KL367503">
    <property type="protein sequence ID" value="KFD68631.1"/>
    <property type="molecule type" value="Genomic_DNA"/>
</dbReference>
<keyword evidence="2" id="KW-0732">Signal</keyword>
<evidence type="ECO:0000256" key="1">
    <source>
        <dbReference type="SAM" id="MobiDB-lite"/>
    </source>
</evidence>
<name>A0A085MN74_9BILA</name>
<dbReference type="Proteomes" id="UP000030764">
    <property type="component" value="Unassembled WGS sequence"/>
</dbReference>
<dbReference type="AlphaFoldDB" id="A0A085MN74"/>
<keyword evidence="5" id="KW-1185">Reference proteome</keyword>
<protein>
    <submittedName>
        <fullName evidence="3">Uncharacterized protein</fullName>
    </submittedName>
</protein>
<evidence type="ECO:0000313" key="4">
    <source>
        <dbReference type="EMBL" id="KFD68631.1"/>
    </source>
</evidence>
<accession>A0A085MN74</accession>
<evidence type="ECO:0000313" key="3">
    <source>
        <dbReference type="EMBL" id="KFD58670.1"/>
    </source>
</evidence>
<evidence type="ECO:0000313" key="5">
    <source>
        <dbReference type="Proteomes" id="UP000030764"/>
    </source>
</evidence>
<proteinExistence type="predicted"/>
<reference evidence="3 5" key="1">
    <citation type="journal article" date="2014" name="Nat. Genet.">
        <title>Genome and transcriptome of the porcine whipworm Trichuris suis.</title>
        <authorList>
            <person name="Jex A.R."/>
            <person name="Nejsum P."/>
            <person name="Schwarz E.M."/>
            <person name="Hu L."/>
            <person name="Young N.D."/>
            <person name="Hall R.S."/>
            <person name="Korhonen P.K."/>
            <person name="Liao S."/>
            <person name="Thamsborg S."/>
            <person name="Xia J."/>
            <person name="Xu P."/>
            <person name="Wang S."/>
            <person name="Scheerlinck J.P."/>
            <person name="Hofmann A."/>
            <person name="Sternberg P.W."/>
            <person name="Wang J."/>
            <person name="Gasser R.B."/>
        </authorList>
    </citation>
    <scope>NUCLEOTIDE SEQUENCE [LARGE SCALE GENOMIC DNA]</scope>
    <source>
        <strain evidence="4">DCEP-RM93F</strain>
        <strain evidence="3">DCEP-RM93M</strain>
    </source>
</reference>
<dbReference type="Proteomes" id="UP000030758">
    <property type="component" value="Unassembled WGS sequence"/>
</dbReference>
<feature type="region of interest" description="Disordered" evidence="1">
    <location>
        <begin position="168"/>
        <end position="201"/>
    </location>
</feature>
<evidence type="ECO:0000256" key="2">
    <source>
        <dbReference type="SAM" id="SignalP"/>
    </source>
</evidence>